<dbReference type="EMBL" id="MCGO01000084">
    <property type="protein sequence ID" value="ORY30114.1"/>
    <property type="molecule type" value="Genomic_DNA"/>
</dbReference>
<accession>A0A1Y2B5V6</accession>
<feature type="region of interest" description="Disordered" evidence="2">
    <location>
        <begin position="15"/>
        <end position="55"/>
    </location>
</feature>
<feature type="domain" description="HMG box" evidence="3">
    <location>
        <begin position="147"/>
        <end position="202"/>
    </location>
</feature>
<proteinExistence type="predicted"/>
<evidence type="ECO:0000259" key="3">
    <source>
        <dbReference type="PROSITE" id="PS50118"/>
    </source>
</evidence>
<gene>
    <name evidence="4" type="ORF">BCR33DRAFT_569583</name>
</gene>
<dbReference type="InterPro" id="IPR009071">
    <property type="entry name" value="HMG_box_dom"/>
</dbReference>
<comment type="caution">
    <text evidence="4">The sequence shown here is derived from an EMBL/GenBank/DDBJ whole genome shotgun (WGS) entry which is preliminary data.</text>
</comment>
<reference evidence="4 5" key="1">
    <citation type="submission" date="2016-07" db="EMBL/GenBank/DDBJ databases">
        <title>Pervasive Adenine N6-methylation of Active Genes in Fungi.</title>
        <authorList>
            <consortium name="DOE Joint Genome Institute"/>
            <person name="Mondo S.J."/>
            <person name="Dannebaum R.O."/>
            <person name="Kuo R.C."/>
            <person name="Labutti K."/>
            <person name="Haridas S."/>
            <person name="Kuo A."/>
            <person name="Salamov A."/>
            <person name="Ahrendt S.R."/>
            <person name="Lipzen A."/>
            <person name="Sullivan W."/>
            <person name="Andreopoulos W.B."/>
            <person name="Clum A."/>
            <person name="Lindquist E."/>
            <person name="Daum C."/>
            <person name="Ramamoorthy G.K."/>
            <person name="Gryganskyi A."/>
            <person name="Culley D."/>
            <person name="Magnuson J.K."/>
            <person name="James T.Y."/>
            <person name="O'Malley M.A."/>
            <person name="Stajich J.E."/>
            <person name="Spatafora J.W."/>
            <person name="Visel A."/>
            <person name="Grigoriev I.V."/>
        </authorList>
    </citation>
    <scope>NUCLEOTIDE SEQUENCE [LARGE SCALE GENOMIC DNA]</scope>
    <source>
        <strain evidence="4 5">JEL800</strain>
    </source>
</reference>
<dbReference type="SMART" id="SM00398">
    <property type="entry name" value="HMG"/>
    <property type="match status" value="1"/>
</dbReference>
<evidence type="ECO:0000313" key="5">
    <source>
        <dbReference type="Proteomes" id="UP000193642"/>
    </source>
</evidence>
<keyword evidence="1" id="KW-0539">Nucleus</keyword>
<evidence type="ECO:0000256" key="2">
    <source>
        <dbReference type="SAM" id="MobiDB-lite"/>
    </source>
</evidence>
<dbReference type="InterPro" id="IPR036910">
    <property type="entry name" value="HMG_box_dom_sf"/>
</dbReference>
<protein>
    <recommendedName>
        <fullName evidence="3">HMG box domain-containing protein</fullName>
    </recommendedName>
</protein>
<dbReference type="SUPFAM" id="SSF47095">
    <property type="entry name" value="HMG-box"/>
    <property type="match status" value="1"/>
</dbReference>
<dbReference type="CDD" id="cd00084">
    <property type="entry name" value="HMG-box_SF"/>
    <property type="match status" value="1"/>
</dbReference>
<dbReference type="GO" id="GO:0003677">
    <property type="term" value="F:DNA binding"/>
    <property type="evidence" value="ECO:0007669"/>
    <property type="project" value="UniProtKB-UniRule"/>
</dbReference>
<dbReference type="AlphaFoldDB" id="A0A1Y2B5V6"/>
<keyword evidence="1" id="KW-0238">DNA-binding</keyword>
<feature type="compositionally biased region" description="Low complexity" evidence="2">
    <location>
        <begin position="92"/>
        <end position="109"/>
    </location>
</feature>
<dbReference type="OrthoDB" id="1919336at2759"/>
<dbReference type="Gene3D" id="1.10.30.10">
    <property type="entry name" value="High mobility group box domain"/>
    <property type="match status" value="1"/>
</dbReference>
<feature type="compositionally biased region" description="Polar residues" evidence="2">
    <location>
        <begin position="15"/>
        <end position="25"/>
    </location>
</feature>
<dbReference type="GO" id="GO:0005634">
    <property type="term" value="C:nucleus"/>
    <property type="evidence" value="ECO:0007669"/>
    <property type="project" value="UniProtKB-UniRule"/>
</dbReference>
<name>A0A1Y2B5V6_9FUNG</name>
<dbReference type="PROSITE" id="PS50118">
    <property type="entry name" value="HMG_BOX_2"/>
    <property type="match status" value="1"/>
</dbReference>
<keyword evidence="5" id="KW-1185">Reference proteome</keyword>
<dbReference type="Pfam" id="PF00505">
    <property type="entry name" value="HMG_box"/>
    <property type="match status" value="1"/>
</dbReference>
<organism evidence="4 5">
    <name type="scientific">Rhizoclosmatium globosum</name>
    <dbReference type="NCBI Taxonomy" id="329046"/>
    <lineage>
        <taxon>Eukaryota</taxon>
        <taxon>Fungi</taxon>
        <taxon>Fungi incertae sedis</taxon>
        <taxon>Chytridiomycota</taxon>
        <taxon>Chytridiomycota incertae sedis</taxon>
        <taxon>Chytridiomycetes</taxon>
        <taxon>Chytridiales</taxon>
        <taxon>Chytriomycetaceae</taxon>
        <taxon>Rhizoclosmatium</taxon>
    </lineage>
</organism>
<feature type="DNA-binding region" description="HMG box" evidence="1">
    <location>
        <begin position="147"/>
        <end position="202"/>
    </location>
</feature>
<evidence type="ECO:0000256" key="1">
    <source>
        <dbReference type="PROSITE-ProRule" id="PRU00267"/>
    </source>
</evidence>
<sequence length="202" mass="22395">MTFFLFSFGALTKSLSKNRAPNPMSSPAKRPAADQTSAEVEVPKQKRQRTKKAVPVDAAADLLTLSASQVQKLHDAFALISETFASLLPHQSTSTSTTTTTTSATTSKKTPIHTDSATHTDAEDETSSSTSKKPKKQKREKRDPALPKQPRTSFQLFMDEKSEEYKSAGTAMQFKEIMRECGALWKEMSEVQKKSERQYAND</sequence>
<feature type="region of interest" description="Disordered" evidence="2">
    <location>
        <begin position="91"/>
        <end position="156"/>
    </location>
</feature>
<evidence type="ECO:0000313" key="4">
    <source>
        <dbReference type="EMBL" id="ORY30114.1"/>
    </source>
</evidence>
<dbReference type="Proteomes" id="UP000193642">
    <property type="component" value="Unassembled WGS sequence"/>
</dbReference>